<accession>A0A7X2IYJ0</accession>
<protein>
    <submittedName>
        <fullName evidence="3">Alpha/beta hydrolase</fullName>
    </submittedName>
</protein>
<evidence type="ECO:0000259" key="2">
    <source>
        <dbReference type="Pfam" id="PF12695"/>
    </source>
</evidence>
<dbReference type="InterPro" id="IPR029059">
    <property type="entry name" value="AB_hydrolase_5"/>
</dbReference>
<evidence type="ECO:0000313" key="4">
    <source>
        <dbReference type="Proteomes" id="UP000448867"/>
    </source>
</evidence>
<gene>
    <name evidence="3" type="ORF">GJU40_07315</name>
</gene>
<dbReference type="EMBL" id="WKKI01000009">
    <property type="protein sequence ID" value="MRX71979.1"/>
    <property type="molecule type" value="Genomic_DNA"/>
</dbReference>
<keyword evidence="1" id="KW-1133">Transmembrane helix</keyword>
<dbReference type="SUPFAM" id="SSF53474">
    <property type="entry name" value="alpha/beta-Hydrolases"/>
    <property type="match status" value="1"/>
</dbReference>
<dbReference type="PROSITE" id="PS51318">
    <property type="entry name" value="TAT"/>
    <property type="match status" value="1"/>
</dbReference>
<dbReference type="InterPro" id="IPR006311">
    <property type="entry name" value="TAT_signal"/>
</dbReference>
<comment type="caution">
    <text evidence="3">The sequence shown here is derived from an EMBL/GenBank/DDBJ whole genome shotgun (WGS) entry which is preliminary data.</text>
</comment>
<evidence type="ECO:0000256" key="1">
    <source>
        <dbReference type="SAM" id="Phobius"/>
    </source>
</evidence>
<proteinExistence type="predicted"/>
<name>A0A7X2IYJ0_9BACI</name>
<dbReference type="GO" id="GO:0016787">
    <property type="term" value="F:hydrolase activity"/>
    <property type="evidence" value="ECO:0007669"/>
    <property type="project" value="UniProtKB-KW"/>
</dbReference>
<keyword evidence="1" id="KW-0812">Transmembrane</keyword>
<keyword evidence="3" id="KW-0378">Hydrolase</keyword>
<feature type="transmembrane region" description="Helical" evidence="1">
    <location>
        <begin position="7"/>
        <end position="27"/>
    </location>
</feature>
<feature type="domain" description="Alpha/beta hydrolase fold-5" evidence="2">
    <location>
        <begin position="64"/>
        <end position="228"/>
    </location>
</feature>
<sequence>MQKKRRRLLYLVLAILAVAGASLFFYFTPYEHDERARAALENENVTNYKDWIVFQSRQQDALPSIIFYPGGLVKPEAYAPLALSLADKGHTTYIVKMPLHLAVLGGQKGKALLNQFPESTFFIGGHSLGGVMASRFAADNQNSIEGVFFLASYPDEEGSLVNANMPALSITGSMDGVLNTEAYQAAASYLPTDASYPVISGGNHSQFGSYGQQKGDLKAEIPPEEQTEVTAELVSDWIKKAFLQPQ</sequence>
<dbReference type="Proteomes" id="UP000448867">
    <property type="component" value="Unassembled WGS sequence"/>
</dbReference>
<evidence type="ECO:0000313" key="3">
    <source>
        <dbReference type="EMBL" id="MRX71979.1"/>
    </source>
</evidence>
<dbReference type="Gene3D" id="3.40.50.1820">
    <property type="entry name" value="alpha/beta hydrolase"/>
    <property type="match status" value="1"/>
</dbReference>
<reference evidence="3 4" key="1">
    <citation type="submission" date="2019-11" db="EMBL/GenBank/DDBJ databases">
        <title>Bacillus lacus genome.</title>
        <authorList>
            <person name="Allen C.J."/>
            <person name="Newman J.D."/>
        </authorList>
    </citation>
    <scope>NUCLEOTIDE SEQUENCE [LARGE SCALE GENOMIC DNA]</scope>
    <source>
        <strain evidence="3 4">KCTC 33946</strain>
    </source>
</reference>
<keyword evidence="1" id="KW-0472">Membrane</keyword>
<dbReference type="Pfam" id="PF12695">
    <property type="entry name" value="Abhydrolase_5"/>
    <property type="match status" value="1"/>
</dbReference>
<dbReference type="RefSeq" id="WP_343031453.1">
    <property type="nucleotide sequence ID" value="NZ_WKKI01000009.1"/>
</dbReference>
<dbReference type="AlphaFoldDB" id="A0A7X2IYJ0"/>
<dbReference type="InterPro" id="IPR029058">
    <property type="entry name" value="AB_hydrolase_fold"/>
</dbReference>
<keyword evidence="4" id="KW-1185">Reference proteome</keyword>
<organism evidence="3 4">
    <name type="scientific">Metabacillus lacus</name>
    <dbReference type="NCBI Taxonomy" id="1983721"/>
    <lineage>
        <taxon>Bacteria</taxon>
        <taxon>Bacillati</taxon>
        <taxon>Bacillota</taxon>
        <taxon>Bacilli</taxon>
        <taxon>Bacillales</taxon>
        <taxon>Bacillaceae</taxon>
        <taxon>Metabacillus</taxon>
    </lineage>
</organism>